<dbReference type="GO" id="GO:0016747">
    <property type="term" value="F:acyltransferase activity, transferring groups other than amino-acyl groups"/>
    <property type="evidence" value="ECO:0007669"/>
    <property type="project" value="InterPro"/>
</dbReference>
<dbReference type="InterPro" id="IPR016181">
    <property type="entry name" value="Acyl_CoA_acyltransferase"/>
</dbReference>
<comment type="caution">
    <text evidence="2">The sequence shown here is derived from an EMBL/GenBank/DDBJ whole genome shotgun (WGS) entry which is preliminary data.</text>
</comment>
<name>A0A919PWC9_9ACTN</name>
<evidence type="ECO:0000313" key="3">
    <source>
        <dbReference type="Proteomes" id="UP000660611"/>
    </source>
</evidence>
<dbReference type="PROSITE" id="PS51186">
    <property type="entry name" value="GNAT"/>
    <property type="match status" value="1"/>
</dbReference>
<dbReference type="SUPFAM" id="SSF55729">
    <property type="entry name" value="Acyl-CoA N-acyltransferases (Nat)"/>
    <property type="match status" value="1"/>
</dbReference>
<sequence>MLALFDRKIRQEPSVGADSGSVVEREPGIVRVVSSSDGWHGISWCDLDGLDADAVIAAQIQRFSRLGQPWEWKHYSHDRPADLPERLLAAGFEPDPVEGLLFAEIADLAGLPELPLDVRLPAGTRLEPVTDAAGVDLVVAVHDEVFGGDHSRIGKDLTARLAERPGSIAAAVVMAGDRPICAGRIEFHAGTGFASLWGGGTVTDWRGRGVFRALVAHRAALAAAAGYRFLQVDASADSRPILRRLGFQQLATTTPFVRNP</sequence>
<dbReference type="InterPro" id="IPR000182">
    <property type="entry name" value="GNAT_dom"/>
</dbReference>
<organism evidence="2 3">
    <name type="scientific">Dactylosporangium siamense</name>
    <dbReference type="NCBI Taxonomy" id="685454"/>
    <lineage>
        <taxon>Bacteria</taxon>
        <taxon>Bacillati</taxon>
        <taxon>Actinomycetota</taxon>
        <taxon>Actinomycetes</taxon>
        <taxon>Micromonosporales</taxon>
        <taxon>Micromonosporaceae</taxon>
        <taxon>Dactylosporangium</taxon>
    </lineage>
</organism>
<reference evidence="2" key="1">
    <citation type="submission" date="2021-01" db="EMBL/GenBank/DDBJ databases">
        <title>Whole genome shotgun sequence of Dactylosporangium siamense NBRC 106093.</title>
        <authorList>
            <person name="Komaki H."/>
            <person name="Tamura T."/>
        </authorList>
    </citation>
    <scope>NUCLEOTIDE SEQUENCE</scope>
    <source>
        <strain evidence="2">NBRC 106093</strain>
    </source>
</reference>
<accession>A0A919PWC9</accession>
<evidence type="ECO:0000259" key="1">
    <source>
        <dbReference type="PROSITE" id="PS51186"/>
    </source>
</evidence>
<keyword evidence="3" id="KW-1185">Reference proteome</keyword>
<dbReference type="EMBL" id="BONQ01000122">
    <property type="protein sequence ID" value="GIG49595.1"/>
    <property type="molecule type" value="Genomic_DNA"/>
</dbReference>
<gene>
    <name evidence="2" type="ORF">Dsi01nite_076360</name>
</gene>
<dbReference type="AlphaFoldDB" id="A0A919PWC9"/>
<proteinExistence type="predicted"/>
<protein>
    <recommendedName>
        <fullName evidence="1">N-acetyltransferase domain-containing protein</fullName>
    </recommendedName>
</protein>
<evidence type="ECO:0000313" key="2">
    <source>
        <dbReference type="EMBL" id="GIG49595.1"/>
    </source>
</evidence>
<dbReference type="Gene3D" id="3.40.630.30">
    <property type="match status" value="1"/>
</dbReference>
<feature type="domain" description="N-acetyltransferase" evidence="1">
    <location>
        <begin position="124"/>
        <end position="260"/>
    </location>
</feature>
<dbReference type="Proteomes" id="UP000660611">
    <property type="component" value="Unassembled WGS sequence"/>
</dbReference>